<dbReference type="RefSeq" id="WP_307121487.1">
    <property type="nucleotide sequence ID" value="NZ_JAUSTM010000006.1"/>
</dbReference>
<keyword evidence="1" id="KW-0175">Coiled coil</keyword>
<evidence type="ECO:0000313" key="2">
    <source>
        <dbReference type="EMBL" id="MDQ0222277.1"/>
    </source>
</evidence>
<dbReference type="Proteomes" id="UP001223079">
    <property type="component" value="Unassembled WGS sequence"/>
</dbReference>
<proteinExistence type="predicted"/>
<feature type="coiled-coil region" evidence="1">
    <location>
        <begin position="11"/>
        <end position="48"/>
    </location>
</feature>
<sequence>MNSKFTLNVELSNLDKLKDLANDVLQKAEELEQAVQRLNEVELGLKTKTIGQ</sequence>
<dbReference type="EMBL" id="JAUSTM010000006">
    <property type="protein sequence ID" value="MDQ0222277.1"/>
    <property type="molecule type" value="Genomic_DNA"/>
</dbReference>
<accession>A0ABT9YRP2</accession>
<comment type="caution">
    <text evidence="2">The sequence shown here is derived from an EMBL/GenBank/DDBJ whole genome shotgun (WGS) entry which is preliminary data.</text>
</comment>
<evidence type="ECO:0000256" key="1">
    <source>
        <dbReference type="SAM" id="Coils"/>
    </source>
</evidence>
<gene>
    <name evidence="2" type="ORF">J2S23_000828</name>
</gene>
<organism evidence="2 3">
    <name type="scientific">Streptococcus moroccensis</name>
    <dbReference type="NCBI Taxonomy" id="1451356"/>
    <lineage>
        <taxon>Bacteria</taxon>
        <taxon>Bacillati</taxon>
        <taxon>Bacillota</taxon>
        <taxon>Bacilli</taxon>
        <taxon>Lactobacillales</taxon>
        <taxon>Streptococcaceae</taxon>
        <taxon>Streptococcus</taxon>
    </lineage>
</organism>
<evidence type="ECO:0000313" key="3">
    <source>
        <dbReference type="Proteomes" id="UP001223079"/>
    </source>
</evidence>
<protein>
    <submittedName>
        <fullName evidence="2">Cell division protein ZapA (FtsZ GTPase activity inhibitor)</fullName>
    </submittedName>
</protein>
<name>A0ABT9YRP2_9STRE</name>
<keyword evidence="3" id="KW-1185">Reference proteome</keyword>
<reference evidence="2 3" key="1">
    <citation type="submission" date="2023-07" db="EMBL/GenBank/DDBJ databases">
        <title>Genomic Encyclopedia of Type Strains, Phase IV (KMG-IV): sequencing the most valuable type-strain genomes for metagenomic binning, comparative biology and taxonomic classification.</title>
        <authorList>
            <person name="Goeker M."/>
        </authorList>
    </citation>
    <scope>NUCLEOTIDE SEQUENCE [LARGE SCALE GENOMIC DNA]</scope>
    <source>
        <strain evidence="2 3">DSM 105143</strain>
    </source>
</reference>